<gene>
    <name evidence="2" type="primary">pknJ_4</name>
    <name evidence="2" type="ORF">LAUMK13_05540</name>
</gene>
<keyword evidence="2" id="KW-0808">Transferase</keyword>
<dbReference type="RefSeq" id="WP_075544875.1">
    <property type="nucleotide sequence ID" value="NZ_UPHQ01000306.1"/>
</dbReference>
<keyword evidence="2" id="KW-0418">Kinase</keyword>
<protein>
    <submittedName>
        <fullName evidence="2">Serine/threonine-protein kinase PknJ</fullName>
        <ecNumber evidence="2">2.7.11.1</ecNumber>
    </submittedName>
</protein>
<organism evidence="2 3">
    <name type="scientific">Mycobacterium innocens</name>
    <dbReference type="NCBI Taxonomy" id="2341083"/>
    <lineage>
        <taxon>Bacteria</taxon>
        <taxon>Bacillati</taxon>
        <taxon>Actinomycetota</taxon>
        <taxon>Actinomycetes</taxon>
        <taxon>Mycobacteriales</taxon>
        <taxon>Mycobacteriaceae</taxon>
        <taxon>Mycobacterium</taxon>
    </lineage>
</organism>
<evidence type="ECO:0000313" key="2">
    <source>
        <dbReference type="EMBL" id="VBA45824.1"/>
    </source>
</evidence>
<name>A0A498QHR3_9MYCO</name>
<dbReference type="EC" id="2.7.11.1" evidence="2"/>
<dbReference type="InterPro" id="IPR026954">
    <property type="entry name" value="PknH-like_Extracell"/>
</dbReference>
<dbReference type="GO" id="GO:0004674">
    <property type="term" value="F:protein serine/threonine kinase activity"/>
    <property type="evidence" value="ECO:0007669"/>
    <property type="project" value="UniProtKB-EC"/>
</dbReference>
<dbReference type="Pfam" id="PF14032">
    <property type="entry name" value="PknH_C"/>
    <property type="match status" value="1"/>
</dbReference>
<evidence type="ECO:0000259" key="1">
    <source>
        <dbReference type="Pfam" id="PF14032"/>
    </source>
</evidence>
<dbReference type="Gene3D" id="3.40.1000.70">
    <property type="entry name" value="PknH-like extracellular domain"/>
    <property type="match status" value="1"/>
</dbReference>
<dbReference type="EMBL" id="UPHQ01000306">
    <property type="protein sequence ID" value="VBA45824.1"/>
    <property type="molecule type" value="Genomic_DNA"/>
</dbReference>
<keyword evidence="3" id="KW-1185">Reference proteome</keyword>
<proteinExistence type="predicted"/>
<feature type="domain" description="PknH-like extracellular" evidence="1">
    <location>
        <begin position="39"/>
        <end position="132"/>
    </location>
</feature>
<dbReference type="Proteomes" id="UP000267289">
    <property type="component" value="Unassembled WGS sequence"/>
</dbReference>
<dbReference type="AlphaFoldDB" id="A0A498QHR3"/>
<accession>A0A498QHR3</accession>
<reference evidence="2 3" key="1">
    <citation type="submission" date="2018-09" db="EMBL/GenBank/DDBJ databases">
        <authorList>
            <person name="Tagini F."/>
        </authorList>
    </citation>
    <scope>NUCLEOTIDE SEQUENCE [LARGE SCALE GENOMIC DNA]</scope>
    <source>
        <strain evidence="2 3">MK13</strain>
    </source>
</reference>
<sequence length="141" mass="15071">MAPAGLDGLLPSLQDLGNIIGYTNLRAEEPIRQFEPIDPHPTAAQTQSTNLQSAWRRCDGSPVNATYADIGREVLFSMGLPADAGGGVVTLEVVSLPVHFVRAIAAKTNVFVEVRASSVATDHARQVALDVVSYVLYKIRG</sequence>
<evidence type="ECO:0000313" key="3">
    <source>
        <dbReference type="Proteomes" id="UP000267289"/>
    </source>
</evidence>
<dbReference type="InterPro" id="IPR038232">
    <property type="entry name" value="PknH-like_Extracell_sf"/>
</dbReference>